<dbReference type="PROSITE" id="PS01016">
    <property type="entry name" value="GLYCOPROTEASE"/>
    <property type="match status" value="1"/>
</dbReference>
<comment type="subunit">
    <text evidence="7">Homodimer.</text>
</comment>
<dbReference type="InterPro" id="IPR017860">
    <property type="entry name" value="Peptidase_M22_CS"/>
</dbReference>
<dbReference type="EC" id="2.3.1.234" evidence="1"/>
<dbReference type="GO" id="GO:0005739">
    <property type="term" value="C:mitochondrion"/>
    <property type="evidence" value="ECO:0007669"/>
    <property type="project" value="UniProtKB-SubCell"/>
</dbReference>
<feature type="domain" description="Gcp-like" evidence="8">
    <location>
        <begin position="60"/>
        <end position="382"/>
    </location>
</feature>
<evidence type="ECO:0000256" key="3">
    <source>
        <dbReference type="ARBA" id="ARBA00022694"/>
    </source>
</evidence>
<dbReference type="FunCoup" id="G3ASN8">
    <property type="interactions" value="422"/>
</dbReference>
<dbReference type="HOGENOM" id="CLU_023208_4_1_1"/>
<evidence type="ECO:0000259" key="8">
    <source>
        <dbReference type="Pfam" id="PF00814"/>
    </source>
</evidence>
<dbReference type="InterPro" id="IPR017861">
    <property type="entry name" value="KAE1/TsaD"/>
</dbReference>
<sequence length="431" mass="48296">MMICRNIIRKSPRSLQHIRSYKVLAIESSCDDSCVALLDKYHPDKPPLVIDQFKKTLDSADVGGIVPTAAINFHHTNVASLAKDLCAKHNISSTNPPDLICVTRGPGMVGSLSSSIQFAKGLSVAWDVPLVGVHHMLGHLLTAQLPKTEQPDIGPPEYPFLSLLCSGGHTMVILSKSLTDHEIILDVSGIAVGDSLDKCARELGMHGNMLGKELEKFVDAIPQEEIDEFERMDMSTRKANDYNFKLTIPFSGAFSKDDMYFQFAQFLSSVQQYKAYYKGKVDEGEQYDPKTKRMLAYMIQERIFDHMINRINMAFKIHGTGPRADGKLVGVKHFICSGGVASNKRLRKKLETELKLDHLDVPSMTFHFPDLSLCTDNAIMIGNAGINLFEQLKLKSSLEIMPIIRWPMDKILDVDGWIEMSDDEYNNVRKF</sequence>
<keyword evidence="2 7" id="KW-0808">Transferase</keyword>
<dbReference type="KEGG" id="spaa:SPAPADRAFT_62582"/>
<dbReference type="InParanoid" id="G3ASN8"/>
<dbReference type="PRINTS" id="PR00789">
    <property type="entry name" value="OSIALOPTASE"/>
</dbReference>
<protein>
    <recommendedName>
        <fullName evidence="1">N(6)-L-threonylcarbamoyladenine synthase</fullName>
        <ecNumber evidence="1">2.3.1.234</ecNumber>
    </recommendedName>
</protein>
<dbReference type="InterPro" id="IPR022450">
    <property type="entry name" value="TsaD"/>
</dbReference>
<evidence type="ECO:0000256" key="2">
    <source>
        <dbReference type="ARBA" id="ARBA00022679"/>
    </source>
</evidence>
<comment type="subcellular location">
    <subcellularLocation>
        <location evidence="7">Mitochondrion</location>
    </subcellularLocation>
</comment>
<dbReference type="GO" id="GO:0046872">
    <property type="term" value="F:metal ion binding"/>
    <property type="evidence" value="ECO:0007669"/>
    <property type="project" value="UniProtKB-KW"/>
</dbReference>
<evidence type="ECO:0000256" key="7">
    <source>
        <dbReference type="HAMAP-Rule" id="MF_03179"/>
    </source>
</evidence>
<dbReference type="PANTHER" id="PTHR11735">
    <property type="entry name" value="TRNA N6-ADENOSINE THREONYLCARBAMOYLTRANSFERASE"/>
    <property type="match status" value="1"/>
</dbReference>
<evidence type="ECO:0000313" key="10">
    <source>
        <dbReference type="Proteomes" id="UP000000709"/>
    </source>
</evidence>
<dbReference type="GeneID" id="18874387"/>
<keyword evidence="4 7" id="KW-0479">Metal-binding</keyword>
<dbReference type="OMA" id="NAAMIGC"/>
<evidence type="ECO:0000313" key="9">
    <source>
        <dbReference type="EMBL" id="EGW30724.1"/>
    </source>
</evidence>
<dbReference type="Gene3D" id="3.30.420.40">
    <property type="match status" value="2"/>
</dbReference>
<comment type="function">
    <text evidence="7">Required for the formation of a threonylcarbamoyl group on adenosine at position 37 (t(6)A37) in mitochondrial tRNAs that read codons beginning with adenine. Probably involved in the transfer of the threonylcarbamoyl moiety of threonylcarbamoyl-AMP (TC-AMP) to the N6 group of A37. Involved in mitochondrial genome maintenance.</text>
</comment>
<dbReference type="GO" id="GO:0072670">
    <property type="term" value="P:mitochondrial tRNA threonylcarbamoyladenosine modification"/>
    <property type="evidence" value="ECO:0007669"/>
    <property type="project" value="TreeGrafter"/>
</dbReference>
<dbReference type="InterPro" id="IPR000905">
    <property type="entry name" value="Gcp-like_dom"/>
</dbReference>
<dbReference type="SUPFAM" id="SSF53067">
    <property type="entry name" value="Actin-like ATPase domain"/>
    <property type="match status" value="2"/>
</dbReference>
<dbReference type="eggNOG" id="KOG2707">
    <property type="taxonomic scope" value="Eukaryota"/>
</dbReference>
<keyword evidence="3 7" id="KW-0819">tRNA processing</keyword>
<organism evidence="10">
    <name type="scientific">Spathaspora passalidarum (strain NRRL Y-27907 / 11-Y1)</name>
    <dbReference type="NCBI Taxonomy" id="619300"/>
    <lineage>
        <taxon>Eukaryota</taxon>
        <taxon>Fungi</taxon>
        <taxon>Dikarya</taxon>
        <taxon>Ascomycota</taxon>
        <taxon>Saccharomycotina</taxon>
        <taxon>Pichiomycetes</taxon>
        <taxon>Debaryomycetaceae</taxon>
        <taxon>Spathaspora</taxon>
    </lineage>
</organism>
<dbReference type="Pfam" id="PF00814">
    <property type="entry name" value="TsaD"/>
    <property type="match status" value="1"/>
</dbReference>
<comment type="cofactor">
    <cofactor evidence="7">
        <name>a divalent metal cation</name>
        <dbReference type="ChEBI" id="CHEBI:60240"/>
    </cofactor>
    <text evidence="7">Binds 1 divalent metal cation per subunit.</text>
</comment>
<evidence type="ECO:0000256" key="1">
    <source>
        <dbReference type="ARBA" id="ARBA00012156"/>
    </source>
</evidence>
<dbReference type="Proteomes" id="UP000000709">
    <property type="component" value="Unassembled WGS sequence"/>
</dbReference>
<reference evidence="9 10" key="1">
    <citation type="journal article" date="2011" name="Proc. Natl. Acad. Sci. U.S.A.">
        <title>Comparative genomics of xylose-fermenting fungi for enhanced biofuel production.</title>
        <authorList>
            <person name="Wohlbach D.J."/>
            <person name="Kuo A."/>
            <person name="Sato T.K."/>
            <person name="Potts K.M."/>
            <person name="Salamov A.A."/>
            <person name="LaButti K.M."/>
            <person name="Sun H."/>
            <person name="Clum A."/>
            <person name="Pangilinan J.L."/>
            <person name="Lindquist E.A."/>
            <person name="Lucas S."/>
            <person name="Lapidus A."/>
            <person name="Jin M."/>
            <person name="Gunawan C."/>
            <person name="Balan V."/>
            <person name="Dale B.E."/>
            <person name="Jeffries T.W."/>
            <person name="Zinkel R."/>
            <person name="Barry K.W."/>
            <person name="Grigoriev I.V."/>
            <person name="Gasch A.P."/>
        </authorList>
    </citation>
    <scope>NUCLEOTIDE SEQUENCE [LARGE SCALE GENOMIC DNA]</scope>
    <source>
        <strain evidence="10">NRRL Y-27907 / 11-Y1</strain>
    </source>
</reference>
<dbReference type="RefSeq" id="XP_007376757.1">
    <property type="nucleotide sequence ID" value="XM_007376695.1"/>
</dbReference>
<keyword evidence="10" id="KW-1185">Reference proteome</keyword>
<keyword evidence="7" id="KW-0496">Mitochondrion</keyword>
<accession>G3ASN8</accession>
<comment type="similarity">
    <text evidence="7">Belongs to the KAE1 / TsaD family.</text>
</comment>
<dbReference type="AlphaFoldDB" id="G3ASN8"/>
<dbReference type="EMBL" id="GL996504">
    <property type="protein sequence ID" value="EGW30724.1"/>
    <property type="molecule type" value="Genomic_DNA"/>
</dbReference>
<evidence type="ECO:0000256" key="6">
    <source>
        <dbReference type="ARBA" id="ARBA00048117"/>
    </source>
</evidence>
<dbReference type="InterPro" id="IPR043129">
    <property type="entry name" value="ATPase_NBD"/>
</dbReference>
<proteinExistence type="inferred from homology"/>
<dbReference type="OrthoDB" id="10259622at2759"/>
<dbReference type="STRING" id="619300.G3ASN8"/>
<dbReference type="PANTHER" id="PTHR11735:SF6">
    <property type="entry name" value="TRNA N6-ADENOSINE THREONYLCARBAMOYLTRANSFERASE, MITOCHONDRIAL"/>
    <property type="match status" value="1"/>
</dbReference>
<dbReference type="NCBIfam" id="TIGR00329">
    <property type="entry name" value="gcp_kae1"/>
    <property type="match status" value="1"/>
</dbReference>
<evidence type="ECO:0000256" key="4">
    <source>
        <dbReference type="ARBA" id="ARBA00022723"/>
    </source>
</evidence>
<dbReference type="GO" id="GO:0061711">
    <property type="term" value="F:tRNA N(6)-L-threonylcarbamoyladenine synthase activity"/>
    <property type="evidence" value="ECO:0007669"/>
    <property type="project" value="UniProtKB-EC"/>
</dbReference>
<keyword evidence="5 7" id="KW-0012">Acyltransferase</keyword>
<name>G3ASN8_SPAPN</name>
<dbReference type="HAMAP" id="MF_01445">
    <property type="entry name" value="TsaD"/>
    <property type="match status" value="1"/>
</dbReference>
<comment type="catalytic activity">
    <reaction evidence="6 7">
        <text>L-threonylcarbamoyladenylate + adenosine(37) in tRNA = N(6)-L-threonylcarbamoyladenosine(37) in tRNA + AMP + H(+)</text>
        <dbReference type="Rhea" id="RHEA:37059"/>
        <dbReference type="Rhea" id="RHEA-COMP:10162"/>
        <dbReference type="Rhea" id="RHEA-COMP:10163"/>
        <dbReference type="ChEBI" id="CHEBI:15378"/>
        <dbReference type="ChEBI" id="CHEBI:73682"/>
        <dbReference type="ChEBI" id="CHEBI:74411"/>
        <dbReference type="ChEBI" id="CHEBI:74418"/>
        <dbReference type="ChEBI" id="CHEBI:456215"/>
        <dbReference type="EC" id="2.3.1.234"/>
    </reaction>
</comment>
<gene>
    <name evidence="7" type="primary">QRI7</name>
    <name evidence="9" type="ORF">SPAPADRAFT_62582</name>
</gene>
<evidence type="ECO:0000256" key="5">
    <source>
        <dbReference type="ARBA" id="ARBA00023315"/>
    </source>
</evidence>